<evidence type="ECO:0000313" key="3">
    <source>
        <dbReference type="EMBL" id="KGD60127.1"/>
    </source>
</evidence>
<feature type="signal peptide" evidence="2">
    <location>
        <begin position="1"/>
        <end position="21"/>
    </location>
</feature>
<organism evidence="3 4">
    <name type="scientific">Alcanivorax jadensis T9</name>
    <dbReference type="NCBI Taxonomy" id="1177181"/>
    <lineage>
        <taxon>Bacteria</taxon>
        <taxon>Pseudomonadati</taxon>
        <taxon>Pseudomonadota</taxon>
        <taxon>Gammaproteobacteria</taxon>
        <taxon>Oceanospirillales</taxon>
        <taxon>Alcanivoracaceae</taxon>
        <taxon>Alcanivorax</taxon>
    </lineage>
</organism>
<protein>
    <recommendedName>
        <fullName evidence="5">Chromosome segregation ATPase</fullName>
    </recommendedName>
</protein>
<dbReference type="EMBL" id="ARXU01000014">
    <property type="protein sequence ID" value="KGD60127.1"/>
    <property type="molecule type" value="Genomic_DNA"/>
</dbReference>
<evidence type="ECO:0000256" key="1">
    <source>
        <dbReference type="SAM" id="Coils"/>
    </source>
</evidence>
<accession>A0ABR4WA26</accession>
<keyword evidence="1" id="KW-0175">Coiled coil</keyword>
<evidence type="ECO:0000256" key="2">
    <source>
        <dbReference type="SAM" id="SignalP"/>
    </source>
</evidence>
<proteinExistence type="predicted"/>
<keyword evidence="4" id="KW-1185">Reference proteome</keyword>
<dbReference type="Proteomes" id="UP000029443">
    <property type="component" value="Unassembled WGS sequence"/>
</dbReference>
<comment type="caution">
    <text evidence="3">The sequence shown here is derived from an EMBL/GenBank/DDBJ whole genome shotgun (WGS) entry which is preliminary data.</text>
</comment>
<reference evidence="3 4" key="1">
    <citation type="submission" date="2012-09" db="EMBL/GenBank/DDBJ databases">
        <title>Genome Sequence of alkane-degrading Bacterium Alcanivorax jadensis T9.</title>
        <authorList>
            <person name="Lai Q."/>
            <person name="Shao Z."/>
        </authorList>
    </citation>
    <scope>NUCLEOTIDE SEQUENCE [LARGE SCALE GENOMIC DNA]</scope>
    <source>
        <strain evidence="3 4">T9</strain>
    </source>
</reference>
<feature type="chain" id="PRO_5045123986" description="Chromosome segregation ATPase" evidence="2">
    <location>
        <begin position="22"/>
        <end position="160"/>
    </location>
</feature>
<keyword evidence="2" id="KW-0732">Signal</keyword>
<sequence length="160" mass="17871">MTHRLLAAAAFMLVTTATSWADTQGVPNVKTPDPDKVAVQMEDTLEDIQEFTVEQKNDAMRTARHALDDLDRQITLLQSEIDSGWKELSQQARLDKQSAMAALKEQRAELETRYQALQQAGADNWEAAKVKFSQGWEAAKQSWQALNAPVAEGTDNPEEQ</sequence>
<gene>
    <name evidence="3" type="ORF">T9A_02885</name>
</gene>
<dbReference type="RefSeq" id="WP_035249839.1">
    <property type="nucleotide sequence ID" value="NZ_ARXU01000014.1"/>
</dbReference>
<name>A0ABR4WA26_9GAMM</name>
<evidence type="ECO:0000313" key="4">
    <source>
        <dbReference type="Proteomes" id="UP000029443"/>
    </source>
</evidence>
<feature type="coiled-coil region" evidence="1">
    <location>
        <begin position="53"/>
        <end position="120"/>
    </location>
</feature>
<evidence type="ECO:0008006" key="5">
    <source>
        <dbReference type="Google" id="ProtNLM"/>
    </source>
</evidence>